<comment type="caution">
    <text evidence="3">The sequence shown here is derived from an EMBL/GenBank/DDBJ whole genome shotgun (WGS) entry which is preliminary data.</text>
</comment>
<gene>
    <name evidence="3" type="ORF">AVEN_131235_1</name>
    <name evidence="4" type="ORF">AVEN_210918_1</name>
</gene>
<proteinExistence type="predicted"/>
<evidence type="ECO:0000313" key="3">
    <source>
        <dbReference type="EMBL" id="GBO01194.1"/>
    </source>
</evidence>
<feature type="compositionally biased region" description="Basic and acidic residues" evidence="2">
    <location>
        <begin position="113"/>
        <end position="129"/>
    </location>
</feature>
<organism evidence="3 5">
    <name type="scientific">Araneus ventricosus</name>
    <name type="common">Orbweaver spider</name>
    <name type="synonym">Epeira ventricosa</name>
    <dbReference type="NCBI Taxonomy" id="182803"/>
    <lineage>
        <taxon>Eukaryota</taxon>
        <taxon>Metazoa</taxon>
        <taxon>Ecdysozoa</taxon>
        <taxon>Arthropoda</taxon>
        <taxon>Chelicerata</taxon>
        <taxon>Arachnida</taxon>
        <taxon>Araneae</taxon>
        <taxon>Araneomorphae</taxon>
        <taxon>Entelegynae</taxon>
        <taxon>Araneoidea</taxon>
        <taxon>Araneidae</taxon>
        <taxon>Araneus</taxon>
    </lineage>
</organism>
<evidence type="ECO:0000256" key="1">
    <source>
        <dbReference type="SAM" id="Coils"/>
    </source>
</evidence>
<protein>
    <submittedName>
        <fullName evidence="3">Uncharacterized protein</fullName>
    </submittedName>
</protein>
<evidence type="ECO:0000313" key="5">
    <source>
        <dbReference type="Proteomes" id="UP000499080"/>
    </source>
</evidence>
<feature type="coiled-coil region" evidence="1">
    <location>
        <begin position="50"/>
        <end position="77"/>
    </location>
</feature>
<keyword evidence="5" id="KW-1185">Reference proteome</keyword>
<accession>A0A4Y2TN92</accession>
<name>A0A4Y2TN92_ARAVE</name>
<evidence type="ECO:0000256" key="2">
    <source>
        <dbReference type="SAM" id="MobiDB-lite"/>
    </source>
</evidence>
<reference evidence="3 5" key="1">
    <citation type="journal article" date="2019" name="Sci. Rep.">
        <title>Orb-weaving spider Araneus ventricosus genome elucidates the spidroin gene catalogue.</title>
        <authorList>
            <person name="Kono N."/>
            <person name="Nakamura H."/>
            <person name="Ohtoshi R."/>
            <person name="Moran D.A.P."/>
            <person name="Shinohara A."/>
            <person name="Yoshida Y."/>
            <person name="Fujiwara M."/>
            <person name="Mori M."/>
            <person name="Tomita M."/>
            <person name="Arakawa K."/>
        </authorList>
    </citation>
    <scope>NUCLEOTIDE SEQUENCE [LARGE SCALE GENOMIC DNA]</scope>
</reference>
<feature type="region of interest" description="Disordered" evidence="2">
    <location>
        <begin position="103"/>
        <end position="129"/>
    </location>
</feature>
<keyword evidence="1" id="KW-0175">Coiled coil</keyword>
<dbReference type="EMBL" id="BGPR01029428">
    <property type="protein sequence ID" value="GBO01199.1"/>
    <property type="molecule type" value="Genomic_DNA"/>
</dbReference>
<dbReference type="EMBL" id="BGPR01029425">
    <property type="protein sequence ID" value="GBO01194.1"/>
    <property type="molecule type" value="Genomic_DNA"/>
</dbReference>
<dbReference type="Proteomes" id="UP000499080">
    <property type="component" value="Unassembled WGS sequence"/>
</dbReference>
<evidence type="ECO:0000313" key="4">
    <source>
        <dbReference type="EMBL" id="GBO01199.1"/>
    </source>
</evidence>
<sequence length="129" mass="14520">MPPAGGVGLRMVIAIRTPPIVFEYCCIDVHSIKSGHLGGGGAGFPEEISVENEEKTKDEEKNDTENTAKELKQLNTLAQINGNTEFERFFYNKLIVFHNSPDKNRLYNCFDQEEPKNDNDNDADLTDKK</sequence>
<dbReference type="AlphaFoldDB" id="A0A4Y2TN92"/>